<name>A0ABY9TFZ5_BREBE</name>
<reference evidence="1 2" key="1">
    <citation type="submission" date="2023-09" db="EMBL/GenBank/DDBJ databases">
        <title>Complete Genome and Methylome dissection of Bacillus brevis NEB573 original source of BbsI restriction endonuclease.</title>
        <authorList>
            <person name="Fomenkov A."/>
            <person name="Roberts R.D."/>
        </authorList>
    </citation>
    <scope>NUCLEOTIDE SEQUENCE [LARGE SCALE GENOMIC DNA]</scope>
    <source>
        <strain evidence="1 2">NEB573</strain>
        <plasmid evidence="1 2">pBbsI</plasmid>
    </source>
</reference>
<proteinExistence type="predicted"/>
<protein>
    <submittedName>
        <fullName evidence="1">Uncharacterized protein</fullName>
    </submittedName>
</protein>
<accession>A0ABY9TFZ5</accession>
<keyword evidence="1" id="KW-0614">Plasmid</keyword>
<evidence type="ECO:0000313" key="1">
    <source>
        <dbReference type="EMBL" id="WNC17923.1"/>
    </source>
</evidence>
<dbReference type="EMBL" id="CP134052">
    <property type="protein sequence ID" value="WNC17923.1"/>
    <property type="molecule type" value="Genomic_DNA"/>
</dbReference>
<geneLocation type="plasmid" evidence="1 2">
    <name>pBbsI</name>
</geneLocation>
<dbReference type="Proteomes" id="UP001256827">
    <property type="component" value="Plasmid pBbsI"/>
</dbReference>
<sequence length="70" mass="8424">MSKLAEIQQEYENIMASDISDFQKDRHLSELMTQMEREFQIPALQDKEWEEKNKPVIAMYRKLSMSRKTV</sequence>
<keyword evidence="2" id="KW-1185">Reference proteome</keyword>
<gene>
    <name evidence="1" type="ORF">RGB73_30170</name>
</gene>
<evidence type="ECO:0000313" key="2">
    <source>
        <dbReference type="Proteomes" id="UP001256827"/>
    </source>
</evidence>
<organism evidence="1 2">
    <name type="scientific">Brevibacillus brevis</name>
    <name type="common">Bacillus brevis</name>
    <dbReference type="NCBI Taxonomy" id="1393"/>
    <lineage>
        <taxon>Bacteria</taxon>
        <taxon>Bacillati</taxon>
        <taxon>Bacillota</taxon>
        <taxon>Bacilli</taxon>
        <taxon>Bacillales</taxon>
        <taxon>Paenibacillaceae</taxon>
        <taxon>Brevibacillus</taxon>
    </lineage>
</organism>